<dbReference type="SUPFAM" id="SSF51735">
    <property type="entry name" value="NAD(P)-binding Rossmann-fold domains"/>
    <property type="match status" value="1"/>
</dbReference>
<evidence type="ECO:0000259" key="7">
    <source>
        <dbReference type="Pfam" id="PF02737"/>
    </source>
</evidence>
<dbReference type="EMBL" id="RBXR01000001">
    <property type="protein sequence ID" value="RKT70219.1"/>
    <property type="molecule type" value="Genomic_DNA"/>
</dbReference>
<dbReference type="Pfam" id="PF00725">
    <property type="entry name" value="3HCDH"/>
    <property type="match status" value="1"/>
</dbReference>
<dbReference type="SUPFAM" id="SSF48179">
    <property type="entry name" value="6-phosphogluconate dehydrogenase C-terminal domain-like"/>
    <property type="match status" value="1"/>
</dbReference>
<evidence type="ECO:0000259" key="6">
    <source>
        <dbReference type="Pfam" id="PF00725"/>
    </source>
</evidence>
<dbReference type="Proteomes" id="UP000272729">
    <property type="component" value="Unassembled WGS sequence"/>
</dbReference>
<keyword evidence="9" id="KW-1185">Reference proteome</keyword>
<dbReference type="InterPro" id="IPR008927">
    <property type="entry name" value="6-PGluconate_DH-like_C_sf"/>
</dbReference>
<keyword evidence="3" id="KW-0560">Oxidoreductase</keyword>
<dbReference type="GO" id="GO:0006635">
    <property type="term" value="P:fatty acid beta-oxidation"/>
    <property type="evidence" value="ECO:0007669"/>
    <property type="project" value="TreeGrafter"/>
</dbReference>
<feature type="binding site" evidence="5">
    <location>
        <position position="89"/>
    </location>
    <ligand>
        <name>CoA</name>
        <dbReference type="ChEBI" id="CHEBI:57287"/>
    </ligand>
</feature>
<dbReference type="NCBIfam" id="NF005875">
    <property type="entry name" value="PRK07819.1"/>
    <property type="match status" value="1"/>
</dbReference>
<dbReference type="InterPro" id="IPR006176">
    <property type="entry name" value="3-OHacyl-CoA_DH_NAD-bd"/>
</dbReference>
<dbReference type="FunFam" id="3.40.50.720:FF:000009">
    <property type="entry name" value="Fatty oxidation complex, alpha subunit"/>
    <property type="match status" value="1"/>
</dbReference>
<comment type="similarity">
    <text evidence="2">Belongs to the 3-hydroxyacyl-CoA dehydrogenase family.</text>
</comment>
<dbReference type="InterPro" id="IPR022694">
    <property type="entry name" value="3-OHacyl-CoA_DH"/>
</dbReference>
<dbReference type="PANTHER" id="PTHR48075:SF9">
    <property type="entry name" value="3-HYDROXYBUTYRYL-COA DEHYDROGENASE"/>
    <property type="match status" value="1"/>
</dbReference>
<dbReference type="PIRSF" id="PIRSF000105">
    <property type="entry name" value="HCDH"/>
    <property type="match status" value="1"/>
</dbReference>
<feature type="site" description="Important for catalytic activity" evidence="4">
    <location>
        <position position="174"/>
    </location>
</feature>
<evidence type="ECO:0000256" key="4">
    <source>
        <dbReference type="PIRSR" id="PIRSR000105-1"/>
    </source>
</evidence>
<evidence type="ECO:0000313" key="9">
    <source>
        <dbReference type="Proteomes" id="UP000272729"/>
    </source>
</evidence>
<reference evidence="8 9" key="1">
    <citation type="submission" date="2018-10" db="EMBL/GenBank/DDBJ databases">
        <title>Sequencing the genomes of 1000 actinobacteria strains.</title>
        <authorList>
            <person name="Klenk H.-P."/>
        </authorList>
    </citation>
    <scope>NUCLEOTIDE SEQUENCE [LARGE SCALE GENOMIC DNA]</scope>
    <source>
        <strain evidence="8 9">DSM 43911</strain>
    </source>
</reference>
<proteinExistence type="inferred from homology"/>
<dbReference type="PANTHER" id="PTHR48075">
    <property type="entry name" value="3-HYDROXYACYL-COA DEHYDROGENASE FAMILY PROTEIN"/>
    <property type="match status" value="1"/>
</dbReference>
<evidence type="ECO:0000256" key="5">
    <source>
        <dbReference type="PIRSR" id="PIRSR000105-3"/>
    </source>
</evidence>
<dbReference type="Gene3D" id="1.10.1040.10">
    <property type="entry name" value="N-(1-d-carboxylethyl)-l-norvaline Dehydrogenase, domain 2"/>
    <property type="match status" value="1"/>
</dbReference>
<dbReference type="InterPro" id="IPR036291">
    <property type="entry name" value="NAD(P)-bd_dom_sf"/>
</dbReference>
<accession>A0A495X9C3</accession>
<evidence type="ECO:0000313" key="8">
    <source>
        <dbReference type="EMBL" id="RKT70219.1"/>
    </source>
</evidence>
<feature type="binding site" evidence="5">
    <location>
        <position position="82"/>
    </location>
    <ligand>
        <name>CoA</name>
        <dbReference type="ChEBI" id="CHEBI:57287"/>
    </ligand>
</feature>
<dbReference type="Pfam" id="PF02737">
    <property type="entry name" value="3HCDH_N"/>
    <property type="match status" value="1"/>
</dbReference>
<dbReference type="GO" id="GO:0070403">
    <property type="term" value="F:NAD+ binding"/>
    <property type="evidence" value="ECO:0007669"/>
    <property type="project" value="InterPro"/>
</dbReference>
<feature type="domain" description="3-hydroxyacyl-CoA dehydrogenase NAD binding" evidence="7">
    <location>
        <begin position="39"/>
        <end position="218"/>
    </location>
</feature>
<feature type="domain" description="3-hydroxyacyl-CoA dehydrogenase C-terminal" evidence="6">
    <location>
        <begin position="221"/>
        <end position="317"/>
    </location>
</feature>
<name>A0A495X9C3_9PSEU</name>
<dbReference type="AlphaFoldDB" id="A0A495X9C3"/>
<protein>
    <submittedName>
        <fullName evidence="8">3-hydroxybutyryl-CoA dehydrogenase</fullName>
    </submittedName>
</protein>
<evidence type="ECO:0000256" key="1">
    <source>
        <dbReference type="ARBA" id="ARBA00005086"/>
    </source>
</evidence>
<sequence>MLRTHSLKQAAAIPSCSFDIPRHTIHVRKLGTMESISRVGVVGCGVMGAGIAELCARAGLDVLVGVSRPASRDAGRARLTGSLDRLVGKGKLSARDRDAALARISFTADLGDFADRQLVVEAVSEQESVKLDVFATLDKVVEDEHAILGSNTSSFPIVQLGGVTSRPENVVGLHFFNPATVLPLVEVVGSVLTDASTVDRAEAFVTELLGKQVVRTKDRAGFVVNALLIPYLLSAVRMLESGMAPIADIDKAMTLGCAHPMGPLSLIDLIGLDIVAAISESLYLEYREPHYSPPPLLSRMVSGGLLGKKTGRGFYEYPR</sequence>
<dbReference type="InterPro" id="IPR006108">
    <property type="entry name" value="3HC_DH_C"/>
</dbReference>
<gene>
    <name evidence="8" type="ORF">DFJ66_3475</name>
</gene>
<dbReference type="GO" id="GO:0008691">
    <property type="term" value="F:3-hydroxybutyryl-CoA dehydrogenase activity"/>
    <property type="evidence" value="ECO:0007669"/>
    <property type="project" value="TreeGrafter"/>
</dbReference>
<comment type="pathway">
    <text evidence="1">Lipid metabolism; butanoate metabolism.</text>
</comment>
<organism evidence="8 9">
    <name type="scientific">Saccharothrix variisporea</name>
    <dbReference type="NCBI Taxonomy" id="543527"/>
    <lineage>
        <taxon>Bacteria</taxon>
        <taxon>Bacillati</taxon>
        <taxon>Actinomycetota</taxon>
        <taxon>Actinomycetes</taxon>
        <taxon>Pseudonocardiales</taxon>
        <taxon>Pseudonocardiaceae</taxon>
        <taxon>Saccharothrix</taxon>
    </lineage>
</organism>
<dbReference type="InterPro" id="IPR013328">
    <property type="entry name" value="6PGD_dom2"/>
</dbReference>
<comment type="caution">
    <text evidence="8">The sequence shown here is derived from an EMBL/GenBank/DDBJ whole genome shotgun (WGS) entry which is preliminary data.</text>
</comment>
<feature type="binding site" evidence="5">
    <location>
        <position position="153"/>
    </location>
    <ligand>
        <name>CoA</name>
        <dbReference type="ChEBI" id="CHEBI:57287"/>
    </ligand>
</feature>
<evidence type="ECO:0000256" key="2">
    <source>
        <dbReference type="ARBA" id="ARBA00009463"/>
    </source>
</evidence>
<dbReference type="Gene3D" id="3.40.50.720">
    <property type="entry name" value="NAD(P)-binding Rossmann-like Domain"/>
    <property type="match status" value="1"/>
</dbReference>
<evidence type="ECO:0000256" key="3">
    <source>
        <dbReference type="ARBA" id="ARBA00023002"/>
    </source>
</evidence>